<evidence type="ECO:0000313" key="1">
    <source>
        <dbReference type="EMBL" id="GAL57131.1"/>
    </source>
</evidence>
<dbReference type="AlphaFoldDB" id="A0A090UX90"/>
<name>A0A090UX90_PSEVU</name>
<organism evidence="1 2">
    <name type="scientific">Pseudescherichia vulneris NBRC 102420</name>
    <dbReference type="NCBI Taxonomy" id="1115515"/>
    <lineage>
        <taxon>Bacteria</taxon>
        <taxon>Pseudomonadati</taxon>
        <taxon>Pseudomonadota</taxon>
        <taxon>Gammaproteobacteria</taxon>
        <taxon>Enterobacterales</taxon>
        <taxon>Enterobacteriaceae</taxon>
        <taxon>Pseudescherichia</taxon>
    </lineage>
</organism>
<reference evidence="1 2" key="1">
    <citation type="submission" date="2014-09" db="EMBL/GenBank/DDBJ databases">
        <title>Whole genome shotgun sequence of Escherichia vulneris NBRC 102420.</title>
        <authorList>
            <person name="Yoshida Y."/>
            <person name="Hosoyama A."/>
            <person name="Tsuchikane K."/>
            <person name="Ohji S."/>
            <person name="Ichikawa N."/>
            <person name="Kimura A."/>
            <person name="Yamazoe A."/>
            <person name="Ezaki T."/>
            <person name="Fujita N."/>
        </authorList>
    </citation>
    <scope>NUCLEOTIDE SEQUENCE [LARGE SCALE GENOMIC DNA]</scope>
    <source>
        <strain evidence="1 2">NBRC 102420</strain>
    </source>
</reference>
<dbReference type="Pfam" id="PF07026">
    <property type="entry name" value="DUF1317"/>
    <property type="match status" value="1"/>
</dbReference>
<proteinExistence type="predicted"/>
<dbReference type="Proteomes" id="UP000029462">
    <property type="component" value="Unassembled WGS sequence"/>
</dbReference>
<dbReference type="OrthoDB" id="6636769at2"/>
<accession>A0A090UX90</accession>
<dbReference type="InterPro" id="IPR009750">
    <property type="entry name" value="DUF1317"/>
</dbReference>
<protein>
    <recommendedName>
        <fullName evidence="3">DUF1317 family protein</fullName>
    </recommendedName>
</protein>
<gene>
    <name evidence="1" type="ORF">EV102420_06_00050</name>
</gene>
<comment type="caution">
    <text evidence="1">The sequence shown here is derived from an EMBL/GenBank/DDBJ whole genome shotgun (WGS) entry which is preliminary data.</text>
</comment>
<dbReference type="STRING" id="1115515.EV102420_06_00050"/>
<dbReference type="EMBL" id="BBMZ01000006">
    <property type="protein sequence ID" value="GAL57131.1"/>
    <property type="molecule type" value="Genomic_DNA"/>
</dbReference>
<dbReference type="eggNOG" id="ENOG5033C3Q">
    <property type="taxonomic scope" value="Bacteria"/>
</dbReference>
<keyword evidence="2" id="KW-1185">Reference proteome</keyword>
<evidence type="ECO:0008006" key="3">
    <source>
        <dbReference type="Google" id="ProtNLM"/>
    </source>
</evidence>
<sequence length="52" mass="5810">MTNTTDNIRVGSVTLVYSVNRRGWIAPRGKVIKNPLKAQRLAEELNSRKVAS</sequence>
<evidence type="ECO:0000313" key="2">
    <source>
        <dbReference type="Proteomes" id="UP000029462"/>
    </source>
</evidence>
<dbReference type="RefSeq" id="WP_072015183.1">
    <property type="nucleotide sequence ID" value="NZ_BBMZ01000006.1"/>
</dbReference>